<comment type="caution">
    <text evidence="2">The sequence shown here is derived from an EMBL/GenBank/DDBJ whole genome shotgun (WGS) entry which is preliminary data.</text>
</comment>
<feature type="region of interest" description="Disordered" evidence="1">
    <location>
        <begin position="1"/>
        <end position="25"/>
    </location>
</feature>
<protein>
    <submittedName>
        <fullName evidence="2">Uncharacterized protein</fullName>
    </submittedName>
</protein>
<feature type="compositionally biased region" description="Basic residues" evidence="1">
    <location>
        <begin position="8"/>
        <end position="22"/>
    </location>
</feature>
<organism evidence="2 3">
    <name type="scientific">Petrolisthes cinctipes</name>
    <name type="common">Flat porcelain crab</name>
    <dbReference type="NCBI Taxonomy" id="88211"/>
    <lineage>
        <taxon>Eukaryota</taxon>
        <taxon>Metazoa</taxon>
        <taxon>Ecdysozoa</taxon>
        <taxon>Arthropoda</taxon>
        <taxon>Crustacea</taxon>
        <taxon>Multicrustacea</taxon>
        <taxon>Malacostraca</taxon>
        <taxon>Eumalacostraca</taxon>
        <taxon>Eucarida</taxon>
        <taxon>Decapoda</taxon>
        <taxon>Pleocyemata</taxon>
        <taxon>Anomura</taxon>
        <taxon>Galatheoidea</taxon>
        <taxon>Porcellanidae</taxon>
        <taxon>Petrolisthes</taxon>
    </lineage>
</organism>
<dbReference type="Proteomes" id="UP001286313">
    <property type="component" value="Unassembled WGS sequence"/>
</dbReference>
<reference evidence="2" key="1">
    <citation type="submission" date="2023-10" db="EMBL/GenBank/DDBJ databases">
        <title>Genome assemblies of two species of porcelain crab, Petrolisthes cinctipes and Petrolisthes manimaculis (Anomura: Porcellanidae).</title>
        <authorList>
            <person name="Angst P."/>
        </authorList>
    </citation>
    <scope>NUCLEOTIDE SEQUENCE</scope>
    <source>
        <strain evidence="2">PB745_01</strain>
        <tissue evidence="2">Gill</tissue>
    </source>
</reference>
<dbReference type="AlphaFoldDB" id="A0AAE1KRL7"/>
<evidence type="ECO:0000313" key="2">
    <source>
        <dbReference type="EMBL" id="KAK3879490.1"/>
    </source>
</evidence>
<name>A0AAE1KRL7_PETCI</name>
<keyword evidence="3" id="KW-1185">Reference proteome</keyword>
<evidence type="ECO:0000313" key="3">
    <source>
        <dbReference type="Proteomes" id="UP001286313"/>
    </source>
</evidence>
<gene>
    <name evidence="2" type="ORF">Pcinc_015948</name>
</gene>
<sequence>MHLQAVPAHRRSSSPQHTHRQHSYMPSRHVVLQRTYYTSVSHTYAMTQTHARRHFFDFPPRSHTTCTTLCITFAMLHAIAHPLCHGTVTPSSSVPLLTPEYSLGTPSVSRSYFPFRFPTFLSTPDPPVLCPYYTHPSRSSSVYPFVLPFSPCNATPTPPSLPRPSNKSTMSRRSITQPTSTLTGPLPPLLTLLHSRLWLNLLLVPSFFRTARLLLSYG</sequence>
<proteinExistence type="predicted"/>
<accession>A0AAE1KRL7</accession>
<feature type="compositionally biased region" description="Polar residues" evidence="1">
    <location>
        <begin position="163"/>
        <end position="177"/>
    </location>
</feature>
<evidence type="ECO:0000256" key="1">
    <source>
        <dbReference type="SAM" id="MobiDB-lite"/>
    </source>
</evidence>
<dbReference type="EMBL" id="JAWQEG010001436">
    <property type="protein sequence ID" value="KAK3879490.1"/>
    <property type="molecule type" value="Genomic_DNA"/>
</dbReference>
<feature type="region of interest" description="Disordered" evidence="1">
    <location>
        <begin position="155"/>
        <end position="180"/>
    </location>
</feature>